<feature type="compositionally biased region" description="Low complexity" evidence="1">
    <location>
        <begin position="161"/>
        <end position="202"/>
    </location>
</feature>
<dbReference type="Proteomes" id="UP000030161">
    <property type="component" value="Unassembled WGS sequence"/>
</dbReference>
<feature type="compositionally biased region" description="Basic and acidic residues" evidence="1">
    <location>
        <begin position="73"/>
        <end position="135"/>
    </location>
</feature>
<evidence type="ECO:0000313" key="3">
    <source>
        <dbReference type="Proteomes" id="UP000030161"/>
    </source>
</evidence>
<dbReference type="EMBL" id="AJIX01000012">
    <property type="protein sequence ID" value="KGR14965.1"/>
    <property type="molecule type" value="Genomic_DNA"/>
</dbReference>
<comment type="caution">
    <text evidence="2">The sequence shown here is derived from an EMBL/GenBank/DDBJ whole genome shotgun (WGS) entry which is preliminary data.</text>
</comment>
<feature type="compositionally biased region" description="Basic residues" evidence="1">
    <location>
        <begin position="59"/>
        <end position="72"/>
    </location>
</feature>
<evidence type="ECO:0000256" key="1">
    <source>
        <dbReference type="SAM" id="MobiDB-lite"/>
    </source>
</evidence>
<feature type="region of interest" description="Disordered" evidence="1">
    <location>
        <begin position="57"/>
        <end position="220"/>
    </location>
</feature>
<reference evidence="2 3" key="1">
    <citation type="submission" date="2013-12" db="EMBL/GenBank/DDBJ databases">
        <title>The Genome Sequence of Candida albicans P78048.</title>
        <authorList>
            <consortium name="The Broad Institute Genome Sequencing Platform"/>
            <consortium name="The Broad Institute Genome Sequencing Center for Infectious Disease"/>
            <person name="Cuomo C."/>
            <person name="Bennett R."/>
            <person name="Hirakawa M."/>
            <person name="Noverr M."/>
            <person name="Mitchell A."/>
            <person name="Young S.K."/>
            <person name="Zeng Q."/>
            <person name="Gargeya S."/>
            <person name="Fitzgerald M."/>
            <person name="Abouelleil A."/>
            <person name="Alvarado L."/>
            <person name="Berlin A.M."/>
            <person name="Chapman S.B."/>
            <person name="Dewar J."/>
            <person name="Goldberg J."/>
            <person name="Griggs A."/>
            <person name="Gujja S."/>
            <person name="Hansen M."/>
            <person name="Howarth C."/>
            <person name="Imamovic A."/>
            <person name="Larimer J."/>
            <person name="McCowan C."/>
            <person name="Murphy C."/>
            <person name="Pearson M."/>
            <person name="Priest M."/>
            <person name="Roberts A."/>
            <person name="Saif S."/>
            <person name="Shea T."/>
            <person name="Sykes S."/>
            <person name="Wortman J."/>
            <person name="Nusbaum C."/>
            <person name="Birren B."/>
        </authorList>
    </citation>
    <scope>NUCLEOTIDE SEQUENCE [LARGE SCALE GENOMIC DNA]</scope>
    <source>
        <strain evidence="2 3">P78048</strain>
    </source>
</reference>
<dbReference type="AlphaFoldDB" id="A0AB34PZ57"/>
<gene>
    <name evidence="2" type="ORF">MG3_01841</name>
</gene>
<accession>A0AB34PZ57</accession>
<evidence type="ECO:0000313" key="2">
    <source>
        <dbReference type="EMBL" id="KGR14965.1"/>
    </source>
</evidence>
<sequence>MAMSANTDQKFIRTADYDFIQKLGINVYYPSYIENPQISGGELKDLIIDKPIYKEANKHAKKRSELKKLKREQRRESSQMKHDQKSQLKEAKRQSHLERKELKKELHQQKAEMKREQYQQRADKRAENRLQKSDSLKQSYCGHYMKQGLSMNSQIDPKNDNYPQPTSNNYSNNNYPQPTNYSNYPQPTSYNNYPQPNSYSNYKNLFDVSNSDTTDDEKTEVESDMESTIRSLQSTTLATTVNHSVAYNHKDEHQSKMARANSYDQTKSTFTSLRSNIKNKLKFRTHRSSSEQLGMYYYFSFINWLT</sequence>
<organism evidence="2 3">
    <name type="scientific">Candida albicans P78048</name>
    <dbReference type="NCBI Taxonomy" id="1094989"/>
    <lineage>
        <taxon>Eukaryota</taxon>
        <taxon>Fungi</taxon>
        <taxon>Dikarya</taxon>
        <taxon>Ascomycota</taxon>
        <taxon>Saccharomycotina</taxon>
        <taxon>Pichiomycetes</taxon>
        <taxon>Debaryomycetaceae</taxon>
        <taxon>Candida/Lodderomyces clade</taxon>
        <taxon>Candida</taxon>
    </lineage>
</organism>
<proteinExistence type="predicted"/>
<protein>
    <submittedName>
        <fullName evidence="2">Uncharacterized protein</fullName>
    </submittedName>
</protein>
<name>A0AB34PZ57_CANAX</name>